<evidence type="ECO:0000313" key="12">
    <source>
        <dbReference type="Proteomes" id="UP000325411"/>
    </source>
</evidence>
<dbReference type="InterPro" id="IPR036412">
    <property type="entry name" value="HAD-like_sf"/>
</dbReference>
<feature type="active site" description="Nucleophile" evidence="8">
    <location>
        <position position="11"/>
    </location>
</feature>
<dbReference type="RefSeq" id="WP_153623555.1">
    <property type="nucleotide sequence ID" value="NZ_CP064082.1"/>
</dbReference>
<feature type="binding site" evidence="10">
    <location>
        <position position="104"/>
    </location>
    <ligand>
        <name>Zn(2+)</name>
        <dbReference type="ChEBI" id="CHEBI:29105"/>
    </ligand>
</feature>
<protein>
    <recommendedName>
        <fullName evidence="6 7">D,D-heptose 1,7-bisphosphate phosphatase</fullName>
        <ecNumber evidence="7">3.1.3.-</ecNumber>
    </recommendedName>
</protein>
<dbReference type="GO" id="GO:0005975">
    <property type="term" value="P:carbohydrate metabolic process"/>
    <property type="evidence" value="ECO:0007669"/>
    <property type="project" value="InterPro"/>
</dbReference>
<dbReference type="GO" id="GO:0016791">
    <property type="term" value="F:phosphatase activity"/>
    <property type="evidence" value="ECO:0007669"/>
    <property type="project" value="InterPro"/>
</dbReference>
<proteinExistence type="inferred from homology"/>
<evidence type="ECO:0000256" key="4">
    <source>
        <dbReference type="ARBA" id="ARBA00022801"/>
    </source>
</evidence>
<evidence type="ECO:0000256" key="1">
    <source>
        <dbReference type="ARBA" id="ARBA00004496"/>
    </source>
</evidence>
<feature type="binding site" evidence="10">
    <location>
        <position position="96"/>
    </location>
    <ligand>
        <name>Zn(2+)</name>
        <dbReference type="ChEBI" id="CHEBI:29105"/>
    </ligand>
</feature>
<dbReference type="SUPFAM" id="SSF56784">
    <property type="entry name" value="HAD-like"/>
    <property type="match status" value="1"/>
</dbReference>
<evidence type="ECO:0000256" key="6">
    <source>
        <dbReference type="ARBA" id="ARBA00031828"/>
    </source>
</evidence>
<dbReference type="CDD" id="cd07503">
    <property type="entry name" value="HAD_HisB-N"/>
    <property type="match status" value="1"/>
</dbReference>
<organism evidence="11 12">
    <name type="scientific">Bacillus paranthracis</name>
    <dbReference type="NCBI Taxonomy" id="2026186"/>
    <lineage>
        <taxon>Bacteria</taxon>
        <taxon>Bacillati</taxon>
        <taxon>Bacillota</taxon>
        <taxon>Bacilli</taxon>
        <taxon>Bacillales</taxon>
        <taxon>Bacillaceae</taxon>
        <taxon>Bacillus</taxon>
        <taxon>Bacillus cereus group</taxon>
    </lineage>
</organism>
<evidence type="ECO:0000256" key="3">
    <source>
        <dbReference type="ARBA" id="ARBA00022723"/>
    </source>
</evidence>
<dbReference type="PANTHER" id="PTHR42891:SF1">
    <property type="entry name" value="D-GLYCERO-BETA-D-MANNO-HEPTOSE-1,7-BISPHOSPHATE 7-PHOSPHATASE"/>
    <property type="match status" value="1"/>
</dbReference>
<feature type="binding site" evidence="10">
    <location>
        <position position="11"/>
    </location>
    <ligand>
        <name>Mg(2+)</name>
        <dbReference type="ChEBI" id="CHEBI:18420"/>
    </ligand>
</feature>
<dbReference type="GO" id="GO:0005737">
    <property type="term" value="C:cytoplasm"/>
    <property type="evidence" value="ECO:0007669"/>
    <property type="project" value="UniProtKB-SubCell"/>
</dbReference>
<keyword evidence="4 7" id="KW-0378">Hydrolase</keyword>
<feature type="site" description="Stabilizes the phosphoryl group" evidence="9">
    <location>
        <position position="55"/>
    </location>
</feature>
<evidence type="ECO:0000256" key="8">
    <source>
        <dbReference type="PIRSR" id="PIRSR004682-1"/>
    </source>
</evidence>
<dbReference type="Pfam" id="PF13242">
    <property type="entry name" value="Hydrolase_like"/>
    <property type="match status" value="1"/>
</dbReference>
<feature type="active site" description="Nucleophile" evidence="8">
    <location>
        <position position="9"/>
    </location>
</feature>
<dbReference type="InterPro" id="IPR006549">
    <property type="entry name" value="HAD-SF_hydro_IIIA"/>
</dbReference>
<keyword evidence="5 7" id="KW-0119">Carbohydrate metabolism</keyword>
<dbReference type="PANTHER" id="PTHR42891">
    <property type="entry name" value="D-GLYCERO-BETA-D-MANNO-HEPTOSE-1,7-BISPHOSPHATE 7-PHOSPHATASE"/>
    <property type="match status" value="1"/>
</dbReference>
<dbReference type="Gene3D" id="3.40.50.1000">
    <property type="entry name" value="HAD superfamily/HAD-like"/>
    <property type="match status" value="1"/>
</dbReference>
<comment type="subcellular location">
    <subcellularLocation>
        <location evidence="1 7">Cytoplasm</location>
    </subcellularLocation>
</comment>
<dbReference type="InterPro" id="IPR023214">
    <property type="entry name" value="HAD_sf"/>
</dbReference>
<feature type="binding site" evidence="10">
    <location>
        <position position="133"/>
    </location>
    <ligand>
        <name>Mg(2+)</name>
        <dbReference type="ChEBI" id="CHEBI:18420"/>
    </ligand>
</feature>
<dbReference type="InterPro" id="IPR006543">
    <property type="entry name" value="Histidinol-phos"/>
</dbReference>
<feature type="binding site" evidence="10">
    <location>
        <position position="9"/>
    </location>
    <ligand>
        <name>Mg(2+)</name>
        <dbReference type="ChEBI" id="CHEBI:18420"/>
    </ligand>
</feature>
<reference evidence="11 12" key="1">
    <citation type="submission" date="2019-09" db="EMBL/GenBank/DDBJ databases">
        <authorList>
            <person name="Geng P."/>
            <person name="Wan X."/>
            <person name="Zhou G."/>
            <person name="Yuan Z."/>
            <person name="Hu X."/>
        </authorList>
    </citation>
    <scope>NUCLEOTIDE SEQUENCE [LARGE SCALE GENOMIC DNA]</scope>
    <source>
        <strain evidence="11 12">EFR-4</strain>
    </source>
</reference>
<keyword evidence="10" id="KW-0460">Magnesium</keyword>
<sequence>MKNKAIFLDRDGVLNECMTDKVKFVNKPNDLYLIPGTAKAIRIFKEKGYKVYVVSNQGGIGLGYMSVDVLNQIHEKLKEELIAKEPLAIIDEISACIHKPKENCICRKPEPGLIIDLANKYDIDLSKSYMVGDRETDIEAGHKAGTRTVLISENQKEIETKADNVSSNLLEFALLLQRT</sequence>
<dbReference type="EC" id="3.1.3.-" evidence="7"/>
<comment type="cofactor">
    <cofactor evidence="10">
        <name>Zn(2+)</name>
        <dbReference type="ChEBI" id="CHEBI:29105"/>
    </cofactor>
</comment>
<comment type="cofactor">
    <cofactor evidence="10">
        <name>Mg(2+)</name>
        <dbReference type="ChEBI" id="CHEBI:18420"/>
    </cofactor>
</comment>
<feature type="site" description="Stabilizes the phosphoryl group" evidence="9">
    <location>
        <position position="108"/>
    </location>
</feature>
<dbReference type="EMBL" id="VXCE01000044">
    <property type="protein sequence ID" value="KAA8473016.1"/>
    <property type="molecule type" value="Genomic_DNA"/>
</dbReference>
<dbReference type="PIRSF" id="PIRSF004682">
    <property type="entry name" value="GmhB"/>
    <property type="match status" value="1"/>
</dbReference>
<evidence type="ECO:0000256" key="7">
    <source>
        <dbReference type="PIRNR" id="PIRNR004682"/>
    </source>
</evidence>
<evidence type="ECO:0000256" key="9">
    <source>
        <dbReference type="PIRSR" id="PIRSR004682-3"/>
    </source>
</evidence>
<comment type="caution">
    <text evidence="11">The sequence shown here is derived from an EMBL/GenBank/DDBJ whole genome shotgun (WGS) entry which is preliminary data.</text>
</comment>
<comment type="similarity">
    <text evidence="7">Belongs to the gmhB family.</text>
</comment>
<feature type="site" description="Contributes to substrate recognition" evidence="9">
    <location>
        <position position="107"/>
    </location>
</feature>
<dbReference type="Proteomes" id="UP000325411">
    <property type="component" value="Unassembled WGS sequence"/>
</dbReference>
<feature type="binding site" evidence="10">
    <location>
        <position position="98"/>
    </location>
    <ligand>
        <name>Zn(2+)</name>
        <dbReference type="ChEBI" id="CHEBI:29105"/>
    </ligand>
</feature>
<keyword evidence="10" id="KW-0862">Zinc</keyword>
<dbReference type="GO" id="GO:0046872">
    <property type="term" value="F:metal ion binding"/>
    <property type="evidence" value="ECO:0007669"/>
    <property type="project" value="UniProtKB-KW"/>
</dbReference>
<dbReference type="InterPro" id="IPR004446">
    <property type="entry name" value="Heptose_bisP_phosphatase"/>
</dbReference>
<gene>
    <name evidence="11" type="ORF">FYW06_27950</name>
</gene>
<dbReference type="AlphaFoldDB" id="A0A5M9GF88"/>
<evidence type="ECO:0000256" key="2">
    <source>
        <dbReference type="ARBA" id="ARBA00022490"/>
    </source>
</evidence>
<dbReference type="NCBIfam" id="TIGR01656">
    <property type="entry name" value="Histidinol-ppas"/>
    <property type="match status" value="1"/>
</dbReference>
<dbReference type="NCBIfam" id="TIGR01662">
    <property type="entry name" value="HAD-SF-IIIA"/>
    <property type="match status" value="1"/>
</dbReference>
<accession>A0A5M9GF88</accession>
<feature type="binding site" evidence="10">
    <location>
        <position position="106"/>
    </location>
    <ligand>
        <name>Zn(2+)</name>
        <dbReference type="ChEBI" id="CHEBI:29105"/>
    </ligand>
</feature>
<keyword evidence="3 10" id="KW-0479">Metal-binding</keyword>
<evidence type="ECO:0000256" key="5">
    <source>
        <dbReference type="ARBA" id="ARBA00023277"/>
    </source>
</evidence>
<evidence type="ECO:0000313" key="11">
    <source>
        <dbReference type="EMBL" id="KAA8473016.1"/>
    </source>
</evidence>
<evidence type="ECO:0000256" key="10">
    <source>
        <dbReference type="PIRSR" id="PIRSR004682-4"/>
    </source>
</evidence>
<name>A0A5M9GF88_9BACI</name>
<keyword evidence="2 7" id="KW-0963">Cytoplasm</keyword>